<evidence type="ECO:0000313" key="1">
    <source>
        <dbReference type="EMBL" id="MDO1537201.1"/>
    </source>
</evidence>
<comment type="caution">
    <text evidence="1">The sequence shown here is derived from an EMBL/GenBank/DDBJ whole genome shotgun (WGS) entry which is preliminary data.</text>
</comment>
<keyword evidence="2" id="KW-1185">Reference proteome</keyword>
<accession>A0ABT8SI47</accession>
<sequence>MTILQITLPDALARRARSEVLFTDGVSSGCWKRPCAARPDAG</sequence>
<evidence type="ECO:0000313" key="2">
    <source>
        <dbReference type="Proteomes" id="UP001169027"/>
    </source>
</evidence>
<dbReference type="Proteomes" id="UP001169027">
    <property type="component" value="Unassembled WGS sequence"/>
</dbReference>
<dbReference type="EMBL" id="JAUKVY010000036">
    <property type="protein sequence ID" value="MDO1537201.1"/>
    <property type="molecule type" value="Genomic_DNA"/>
</dbReference>
<organism evidence="1 2">
    <name type="scientific">Variovorax ginsengisoli</name>
    <dbReference type="NCBI Taxonomy" id="363844"/>
    <lineage>
        <taxon>Bacteria</taxon>
        <taxon>Pseudomonadati</taxon>
        <taxon>Pseudomonadota</taxon>
        <taxon>Betaproteobacteria</taxon>
        <taxon>Burkholderiales</taxon>
        <taxon>Comamonadaceae</taxon>
        <taxon>Variovorax</taxon>
    </lineage>
</organism>
<name>A0ABT8SI47_9BURK</name>
<gene>
    <name evidence="1" type="ORF">Q2T77_33535</name>
</gene>
<protein>
    <submittedName>
        <fullName evidence="1">Uncharacterized protein</fullName>
    </submittedName>
</protein>
<reference evidence="1" key="1">
    <citation type="submission" date="2023-06" db="EMBL/GenBank/DDBJ databases">
        <authorList>
            <person name="Jiang Y."/>
            <person name="Liu Q."/>
        </authorList>
    </citation>
    <scope>NUCLEOTIDE SEQUENCE</scope>
    <source>
        <strain evidence="1">CGMCC 1.12090</strain>
    </source>
</reference>
<dbReference type="RefSeq" id="WP_301815493.1">
    <property type="nucleotide sequence ID" value="NZ_JAUJZH010000036.1"/>
</dbReference>
<proteinExistence type="predicted"/>